<feature type="transmembrane region" description="Helical" evidence="1">
    <location>
        <begin position="12"/>
        <end position="34"/>
    </location>
</feature>
<keyword evidence="1" id="KW-0472">Membrane</keyword>
<protein>
    <submittedName>
        <fullName evidence="3">Membrane protein</fullName>
    </submittedName>
</protein>
<dbReference type="PATRIC" id="fig|1441730.3.peg.2910"/>
<evidence type="ECO:0000256" key="1">
    <source>
        <dbReference type="SAM" id="Phobius"/>
    </source>
</evidence>
<dbReference type="RefSeq" id="WP_059381973.1">
    <property type="nucleotide sequence ID" value="NZ_AZXY01000006.1"/>
</dbReference>
<organism evidence="3 4">
    <name type="scientific">Rhodococcus pyridinivorans KG-16</name>
    <dbReference type="NCBI Taxonomy" id="1441730"/>
    <lineage>
        <taxon>Bacteria</taxon>
        <taxon>Bacillati</taxon>
        <taxon>Actinomycetota</taxon>
        <taxon>Actinomycetes</taxon>
        <taxon>Mycobacteriales</taxon>
        <taxon>Nocardiaceae</taxon>
        <taxon>Rhodococcus</taxon>
    </lineage>
</organism>
<feature type="transmembrane region" description="Helical" evidence="1">
    <location>
        <begin position="40"/>
        <end position="58"/>
    </location>
</feature>
<evidence type="ECO:0000313" key="4">
    <source>
        <dbReference type="Proteomes" id="UP000053060"/>
    </source>
</evidence>
<dbReference type="AlphaFoldDB" id="A0A0V9UJV9"/>
<reference evidence="3 4" key="2">
    <citation type="journal article" date="2016" name="Genome Announc.">
        <title>Draft Genome Sequence of a Versatile Hydrocarbon-Degrading Bacterium, Rhodococcus pyridinivorans Strain KG-16, Collected from Oil Fields in India.</title>
        <authorList>
            <person name="Aggarwal R.K."/>
            <person name="Dawar C."/>
            <person name="Phanindranath R."/>
            <person name="Mutnuri L."/>
            <person name="Dayal A.M."/>
        </authorList>
    </citation>
    <scope>NUCLEOTIDE SEQUENCE [LARGE SCALE GENOMIC DNA]</scope>
    <source>
        <strain evidence="3 4">KG-16</strain>
    </source>
</reference>
<evidence type="ECO:0000313" key="3">
    <source>
        <dbReference type="EMBL" id="KSZ58283.1"/>
    </source>
</evidence>
<comment type="caution">
    <text evidence="3">The sequence shown here is derived from an EMBL/GenBank/DDBJ whole genome shotgun (WGS) entry which is preliminary data.</text>
</comment>
<keyword evidence="1" id="KW-0812">Transmembrane</keyword>
<accession>A0A0V9UJV9</accession>
<proteinExistence type="predicted"/>
<feature type="domain" description="Low molecular weight protein antigen 6 PH" evidence="2">
    <location>
        <begin position="61"/>
        <end position="142"/>
    </location>
</feature>
<evidence type="ECO:0000259" key="2">
    <source>
        <dbReference type="Pfam" id="PF10756"/>
    </source>
</evidence>
<reference evidence="4" key="1">
    <citation type="submission" date="2015-01" db="EMBL/GenBank/DDBJ databases">
        <title>Draft genome sequence of Rhodococcus pyridinivorans strain KG-16, a hydrocarbon-degrading bacterium.</title>
        <authorList>
            <person name="Aggarwal R.K."/>
            <person name="Dawar C."/>
        </authorList>
    </citation>
    <scope>NUCLEOTIDE SEQUENCE [LARGE SCALE GENOMIC DNA]</scope>
    <source>
        <strain evidence="4">KG-16</strain>
    </source>
</reference>
<gene>
    <name evidence="3" type="ORF">Z045_14005</name>
</gene>
<name>A0A0V9UJV9_9NOCA</name>
<dbReference type="Pfam" id="PF10756">
    <property type="entry name" value="bPH_6"/>
    <property type="match status" value="1"/>
</dbReference>
<dbReference type="Proteomes" id="UP000053060">
    <property type="component" value="Unassembled WGS sequence"/>
</dbReference>
<dbReference type="EMBL" id="AZXY01000006">
    <property type="protein sequence ID" value="KSZ58283.1"/>
    <property type="molecule type" value="Genomic_DNA"/>
</dbReference>
<sequence>MPDETPLRWATPPAAIAALSAAGIALAVTAAVAVPDAAGRVLVGFAAVLVLVMVALALRQRPRLEVLPGGTGIATMRLTGRREFPRAALHRVRIVEYPRFGRRVPMLEIDTIDSATGTENLMIFGRWDLGTDPRNVHAALAVRDLAPDQTPS</sequence>
<dbReference type="InterPro" id="IPR019692">
    <property type="entry name" value="CFP-6_PH"/>
</dbReference>
<keyword evidence="1" id="KW-1133">Transmembrane helix</keyword>